<dbReference type="Pfam" id="PF07980">
    <property type="entry name" value="SusD_RagB"/>
    <property type="match status" value="1"/>
</dbReference>
<dbReference type="Pfam" id="PF14322">
    <property type="entry name" value="SusD-like_3"/>
    <property type="match status" value="1"/>
</dbReference>
<comment type="caution">
    <text evidence="8">The sequence shown here is derived from an EMBL/GenBank/DDBJ whole genome shotgun (WGS) entry which is preliminary data.</text>
</comment>
<keyword evidence="5" id="KW-0998">Cell outer membrane</keyword>
<organism evidence="8 9">
    <name type="scientific">Pedobacter jeongneungensis</name>
    <dbReference type="NCBI Taxonomy" id="947309"/>
    <lineage>
        <taxon>Bacteria</taxon>
        <taxon>Pseudomonadati</taxon>
        <taxon>Bacteroidota</taxon>
        <taxon>Sphingobacteriia</taxon>
        <taxon>Sphingobacteriales</taxon>
        <taxon>Sphingobacteriaceae</taxon>
        <taxon>Pedobacter</taxon>
    </lineage>
</organism>
<dbReference type="InterPro" id="IPR011990">
    <property type="entry name" value="TPR-like_helical_dom_sf"/>
</dbReference>
<protein>
    <submittedName>
        <fullName evidence="8">RagB/SusD family nutrient uptake outer membrane protein</fullName>
    </submittedName>
</protein>
<feature type="domain" description="RagB/SusD" evidence="6">
    <location>
        <begin position="361"/>
        <end position="473"/>
    </location>
</feature>
<comment type="subcellular location">
    <subcellularLocation>
        <location evidence="1">Cell outer membrane</location>
    </subcellularLocation>
</comment>
<evidence type="ECO:0000256" key="1">
    <source>
        <dbReference type="ARBA" id="ARBA00004442"/>
    </source>
</evidence>
<dbReference type="Proteomes" id="UP001501772">
    <property type="component" value="Unassembled WGS sequence"/>
</dbReference>
<evidence type="ECO:0000256" key="5">
    <source>
        <dbReference type="ARBA" id="ARBA00023237"/>
    </source>
</evidence>
<feature type="domain" description="SusD-like N-terminal" evidence="7">
    <location>
        <begin position="86"/>
        <end position="226"/>
    </location>
</feature>
<gene>
    <name evidence="8" type="ORF">GCM10022289_34350</name>
</gene>
<dbReference type="InterPro" id="IPR033985">
    <property type="entry name" value="SusD-like_N"/>
</dbReference>
<reference evidence="9" key="1">
    <citation type="journal article" date="2019" name="Int. J. Syst. Evol. Microbiol.">
        <title>The Global Catalogue of Microorganisms (GCM) 10K type strain sequencing project: providing services to taxonomists for standard genome sequencing and annotation.</title>
        <authorList>
            <consortium name="The Broad Institute Genomics Platform"/>
            <consortium name="The Broad Institute Genome Sequencing Center for Infectious Disease"/>
            <person name="Wu L."/>
            <person name="Ma J."/>
        </authorList>
    </citation>
    <scope>NUCLEOTIDE SEQUENCE [LARGE SCALE GENOMIC DNA]</scope>
    <source>
        <strain evidence="9">JCM 17626</strain>
    </source>
</reference>
<comment type="similarity">
    <text evidence="2">Belongs to the SusD family.</text>
</comment>
<dbReference type="Gene3D" id="1.25.40.390">
    <property type="match status" value="1"/>
</dbReference>
<name>A0ABP8BKN9_9SPHI</name>
<dbReference type="PROSITE" id="PS51257">
    <property type="entry name" value="PROKAR_LIPOPROTEIN"/>
    <property type="match status" value="1"/>
</dbReference>
<dbReference type="EMBL" id="BAABBY010000008">
    <property type="protein sequence ID" value="GAA4209214.1"/>
    <property type="molecule type" value="Genomic_DNA"/>
</dbReference>
<dbReference type="CDD" id="cd08977">
    <property type="entry name" value="SusD"/>
    <property type="match status" value="1"/>
</dbReference>
<evidence type="ECO:0000256" key="4">
    <source>
        <dbReference type="ARBA" id="ARBA00023136"/>
    </source>
</evidence>
<keyword evidence="4" id="KW-0472">Membrane</keyword>
<evidence type="ECO:0000313" key="9">
    <source>
        <dbReference type="Proteomes" id="UP001501772"/>
    </source>
</evidence>
<dbReference type="InterPro" id="IPR012944">
    <property type="entry name" value="SusD_RagB_dom"/>
</dbReference>
<evidence type="ECO:0000259" key="6">
    <source>
        <dbReference type="Pfam" id="PF07980"/>
    </source>
</evidence>
<keyword evidence="9" id="KW-1185">Reference proteome</keyword>
<evidence type="ECO:0000256" key="3">
    <source>
        <dbReference type="ARBA" id="ARBA00022729"/>
    </source>
</evidence>
<evidence type="ECO:0000256" key="2">
    <source>
        <dbReference type="ARBA" id="ARBA00006275"/>
    </source>
</evidence>
<dbReference type="RefSeq" id="WP_344852668.1">
    <property type="nucleotide sequence ID" value="NZ_BAABBY010000008.1"/>
</dbReference>
<dbReference type="SUPFAM" id="SSF48452">
    <property type="entry name" value="TPR-like"/>
    <property type="match status" value="1"/>
</dbReference>
<evidence type="ECO:0000259" key="7">
    <source>
        <dbReference type="Pfam" id="PF14322"/>
    </source>
</evidence>
<keyword evidence="3" id="KW-0732">Signal</keyword>
<accession>A0ABP8BKN9</accession>
<proteinExistence type="inferred from homology"/>
<evidence type="ECO:0000313" key="8">
    <source>
        <dbReference type="EMBL" id="GAA4209214.1"/>
    </source>
</evidence>
<sequence length="509" mass="55675">MMKKNFLYFTVMAIAVSLGSCKKELDTNPQERITLDNYYKTQADAFTGLVAIYDRFAFQSGGLYDKSAIMDVASDDQLAGGGSSGDINDLQVMQNYTLNASTGPHGYLWNRGYSGIFRANVLLSKIDAIPMDAALKARYIAETKAMRAAFYFDLVTFFKNVPLIEGVVEIGDIYNITQAPPASIYAYVEKDLNDAIPNLPNTVPAATEGGRLTKGAAQALLGKVLLYEKKWQAAADQFAVVNGTAPGVSPSVYGYKLYPVFGDLWKPANKFNSESIIEFVHSSKSNGNWSAAGNSEGNLLSITTGPRGYSKVLSTAPDYFSGYSFLVFTKDFFDFIHKDPRNAATVANLDSLQTNGIAKYTPGYNNTGYFFAKYMGLTTQAAATIPELNFGIDEYEIRLADTYLMEAEALMNAGAAVGAGSRAYILLNAVRARVGLNPVAVTQDNIEKERRLELAGEGQRFPDLVRWGKAAATLKFKGFIAGRHEVFPIPQNELNNTKLEQNKEWGGTK</sequence>